<dbReference type="Gene3D" id="1.20.1260.10">
    <property type="match status" value="1"/>
</dbReference>
<evidence type="ECO:0000313" key="1">
    <source>
        <dbReference type="EMBL" id="ADH99573.1"/>
    </source>
</evidence>
<dbReference type="AlphaFoldDB" id="D6XUT7"/>
<dbReference type="EMBL" id="CP001791">
    <property type="protein sequence ID" value="ADH99573.1"/>
    <property type="molecule type" value="Genomic_DNA"/>
</dbReference>
<dbReference type="InterPro" id="IPR009078">
    <property type="entry name" value="Ferritin-like_SF"/>
</dbReference>
<evidence type="ECO:0000313" key="2">
    <source>
        <dbReference type="Proteomes" id="UP000000271"/>
    </source>
</evidence>
<organism evidence="1 2">
    <name type="scientific">Bacillus selenitireducens (strain ATCC 700615 / DSM 15326 / MLS10)</name>
    <dbReference type="NCBI Taxonomy" id="439292"/>
    <lineage>
        <taxon>Bacteria</taxon>
        <taxon>Bacillati</taxon>
        <taxon>Bacillota</taxon>
        <taxon>Bacilli</taxon>
        <taxon>Bacillales</taxon>
        <taxon>Bacillaceae</taxon>
        <taxon>Salisediminibacterium</taxon>
    </lineage>
</organism>
<gene>
    <name evidence="1" type="ordered locus">Bsel_2069</name>
</gene>
<sequence>MRTYSLAIKEYIQEASKRTFDISEHIQSVTGNSFLLEQWNSDHRDFRKMNRNDSHSSIIEEVTADLTEMGREIKEVIKRANAISDQKTVKLFISIRQSVEKLLWMINVYMK</sequence>
<reference evidence="1" key="1">
    <citation type="submission" date="2009-10" db="EMBL/GenBank/DDBJ databases">
        <title>Complete sequence of Bacillus selenitireducens MLS10.</title>
        <authorList>
            <consortium name="US DOE Joint Genome Institute"/>
            <person name="Lucas S."/>
            <person name="Copeland A."/>
            <person name="Lapidus A."/>
            <person name="Glavina del Rio T."/>
            <person name="Dalin E."/>
            <person name="Tice H."/>
            <person name="Bruce D."/>
            <person name="Goodwin L."/>
            <person name="Pitluck S."/>
            <person name="Sims D."/>
            <person name="Brettin T."/>
            <person name="Detter J.C."/>
            <person name="Han C."/>
            <person name="Larimer F."/>
            <person name="Land M."/>
            <person name="Hauser L."/>
            <person name="Kyrpides N."/>
            <person name="Ovchinnikova G."/>
            <person name="Stolz J."/>
        </authorList>
    </citation>
    <scope>NUCLEOTIDE SEQUENCE [LARGE SCALE GENOMIC DNA]</scope>
    <source>
        <strain evidence="1">MLS10</strain>
    </source>
</reference>
<evidence type="ECO:0008006" key="3">
    <source>
        <dbReference type="Google" id="ProtNLM"/>
    </source>
</evidence>
<dbReference type="KEGG" id="bse:Bsel_2069"/>
<dbReference type="SUPFAM" id="SSF47240">
    <property type="entry name" value="Ferritin-like"/>
    <property type="match status" value="1"/>
</dbReference>
<dbReference type="InterPro" id="IPR012347">
    <property type="entry name" value="Ferritin-like"/>
</dbReference>
<keyword evidence="2" id="KW-1185">Reference proteome</keyword>
<name>D6XUT7_BACIE</name>
<proteinExistence type="predicted"/>
<dbReference type="Proteomes" id="UP000000271">
    <property type="component" value="Chromosome"/>
</dbReference>
<accession>D6XUT7</accession>
<dbReference type="HOGENOM" id="CLU_2153236_0_0_9"/>
<protein>
    <recommendedName>
        <fullName evidence="3">Ferritin Dps family protein</fullName>
    </recommendedName>
</protein>